<feature type="domain" description="Surface adhesin CshA non-repetitive" evidence="4">
    <location>
        <begin position="41"/>
        <end position="241"/>
    </location>
</feature>
<keyword evidence="8" id="KW-1185">Reference proteome</keyword>
<keyword evidence="1" id="KW-0472">Membrane</keyword>
<dbReference type="InterPro" id="IPR040683">
    <property type="entry name" value="CshA_NR2"/>
</dbReference>
<dbReference type="Pfam" id="PF25549">
    <property type="entry name" value="DUF7927"/>
    <property type="match status" value="5"/>
</dbReference>
<reference evidence="7 8" key="1">
    <citation type="submission" date="2018-10" db="EMBL/GenBank/DDBJ databases">
        <title>Tessaracoccus antarcticuss sp. nov., isolated from sediment.</title>
        <authorList>
            <person name="Zhou L.Y."/>
            <person name="Du Z.J."/>
        </authorList>
    </citation>
    <scope>NUCLEOTIDE SEQUENCE [LARGE SCALE GENOMIC DNA]</scope>
    <source>
        <strain evidence="7 8">JDX10</strain>
    </source>
</reference>
<evidence type="ECO:0000259" key="4">
    <source>
        <dbReference type="Pfam" id="PF18651"/>
    </source>
</evidence>
<proteinExistence type="predicted"/>
<evidence type="ECO:0000259" key="6">
    <source>
        <dbReference type="Pfam" id="PF25549"/>
    </source>
</evidence>
<gene>
    <name evidence="7" type="ORF">EAX62_06100</name>
</gene>
<evidence type="ECO:0000313" key="8">
    <source>
        <dbReference type="Proteomes" id="UP000275256"/>
    </source>
</evidence>
<dbReference type="InterPro" id="IPR057687">
    <property type="entry name" value="DUF7927"/>
</dbReference>
<organism evidence="7 8">
    <name type="scientific">Tessaracoccus antarcticus</name>
    <dbReference type="NCBI Taxonomy" id="2479848"/>
    <lineage>
        <taxon>Bacteria</taxon>
        <taxon>Bacillati</taxon>
        <taxon>Actinomycetota</taxon>
        <taxon>Actinomycetes</taxon>
        <taxon>Propionibacteriales</taxon>
        <taxon>Propionibacteriaceae</taxon>
        <taxon>Tessaracoccus</taxon>
    </lineage>
</organism>
<name>A0A3M0GAZ3_9ACTN</name>
<comment type="caution">
    <text evidence="7">The sequence shown here is derived from an EMBL/GenBank/DDBJ whole genome shotgun (WGS) entry which is preliminary data.</text>
</comment>
<evidence type="ECO:0000313" key="7">
    <source>
        <dbReference type="EMBL" id="RMB62141.1"/>
    </source>
</evidence>
<dbReference type="InterPro" id="IPR013783">
    <property type="entry name" value="Ig-like_fold"/>
</dbReference>
<dbReference type="InterPro" id="IPR041033">
    <property type="entry name" value="SpaA_PFL_dom_1"/>
</dbReference>
<dbReference type="Gene3D" id="2.60.40.10">
    <property type="entry name" value="Immunoglobulins"/>
    <property type="match status" value="2"/>
</dbReference>
<dbReference type="Proteomes" id="UP000275256">
    <property type="component" value="Unassembled WGS sequence"/>
</dbReference>
<keyword evidence="1" id="KW-0812">Transmembrane</keyword>
<protein>
    <recommendedName>
        <fullName evidence="9">DUF11 domain-containing protein</fullName>
    </recommendedName>
</protein>
<feature type="signal peptide" evidence="2">
    <location>
        <begin position="1"/>
        <end position="18"/>
    </location>
</feature>
<dbReference type="GO" id="GO:0005975">
    <property type="term" value="P:carbohydrate metabolic process"/>
    <property type="evidence" value="ECO:0007669"/>
    <property type="project" value="UniProtKB-ARBA"/>
</dbReference>
<evidence type="ECO:0000256" key="1">
    <source>
        <dbReference type="SAM" id="Phobius"/>
    </source>
</evidence>
<feature type="domain" description="DUF7927" evidence="6">
    <location>
        <begin position="584"/>
        <end position="688"/>
    </location>
</feature>
<keyword evidence="2" id="KW-0732">Signal</keyword>
<dbReference type="Pfam" id="PF20009">
    <property type="entry name" value="GEVED"/>
    <property type="match status" value="1"/>
</dbReference>
<feature type="domain" description="DUF7927" evidence="6">
    <location>
        <begin position="441"/>
        <end position="561"/>
    </location>
</feature>
<feature type="domain" description="DUF7927" evidence="6">
    <location>
        <begin position="983"/>
        <end position="1103"/>
    </location>
</feature>
<feature type="transmembrane region" description="Helical" evidence="1">
    <location>
        <begin position="1250"/>
        <end position="1271"/>
    </location>
</feature>
<evidence type="ECO:0000259" key="5">
    <source>
        <dbReference type="Pfam" id="PF20009"/>
    </source>
</evidence>
<feature type="domain" description="DUF7927" evidence="6">
    <location>
        <begin position="841"/>
        <end position="977"/>
    </location>
</feature>
<feature type="chain" id="PRO_5039400224" description="DUF11 domain-containing protein" evidence="2">
    <location>
        <begin position="19"/>
        <end position="1283"/>
    </location>
</feature>
<evidence type="ECO:0008006" key="9">
    <source>
        <dbReference type="Google" id="ProtNLM"/>
    </source>
</evidence>
<dbReference type="EMBL" id="REFW01000001">
    <property type="protein sequence ID" value="RMB62141.1"/>
    <property type="molecule type" value="Genomic_DNA"/>
</dbReference>
<evidence type="ECO:0000259" key="3">
    <source>
        <dbReference type="Pfam" id="PF17802"/>
    </source>
</evidence>
<sequence>MALLIACALLAGLFQGYGAVLTPHLAEATYATGGNGLHRGSIDWFEWGAADAAIPSNGLTKVNTRTIAGRTVATTCRISSISGAGGLRAYRPGAWKGDGLDDLYNVGGTGTTNRLISGLANATEGSTVTFNFSCGVTLDGVSVPLQGLVVADAEQSDNQEYVEATPDQSGAVWRIIDRYRNIGCTQQTTARLTGNTLRLWGNDITTACDAGPVAVGFMEGATSAKVGLKGAGRSAIALGVMLSSNDYGDAPASYGEAGALLETTWQGGALASGNNKVSAESFVLATESQSVPRLGAIVDAEGAQLHSADATGDDDFGTPAENPVNDEDAVGLLGTIDVRAGGSYSLKNVTCKGPGFVAGWIDWNRNGVFDAGERSATVSCTGASVNLDWSVPTDTVRSIGKNLSFLRLRIARDSAQASSPTGMSTSGEVEDHKLNIALPTLSITKTSNATANSRPGDTIIWTVRATNVGKNGFTAAFPARLVDDLTGVLDDATYGNNAAVTKGGAPSYSSPRISWTGVLAVNETVELTYSTTLKAGGDGTLRNVAWEPNSATNQPTPACNAPVGGIDAASGESCVEWAVRLPKLSVTKTANQSTLPKKGTKVTYTVTVTNSGPGAYTATAPATALDDLVNVLDAATYDNNAVATVGVVTYAGSKLSWSGALPSGASAIITYTVTYTSAGDQSLVNSVCVPVLERLQGGLNGCASVEILGANLGTSKTVTTPDNPVKAGSVLTYTLRFENTGKSPATIEHDDILTGVLDDATVATPTAASGLIASREGDRIRITGSVPVNGIRTVTYKATVKPERERGDDLASNFLVATGAPPPNSCLPADTNCTSTRLPNVKAAKSVNPASGVAVIGGADLAYTLVITNSGKATGSVDFTDDLTDVLDDATVGAITATPAGVLTAVRSPGGLVRITGSLNAAQSVTLTYPVKVKPDSQRPSVPTAGLRKDFVGNRLAPTGAVNPVCGVGLVVCTDNPVSSWSLAKSATPATGQYVTPGDVVSYRVTASSTQGTIANAVVVDDLTGVLDNATFVAGSATLVIDGGAATAVPGPVGNVLSVGPFTIPAGRTAVLTYRVTVTNNAWSGELRNVIAGSASNAGTPFPPSACFAGHGAPGCSTLHPVKAHVFISKWGVGSDGARGPLDGSAFEVRIDAQGAPGAVAGTVVPVVGRVGRLEASAFTPGNYWLVETRAPGGYTLLAKPVAFTIASDGTLALAAGTRLARLDPDDPQNRTIRISDVAALPLPLSGGGAVNFVVLLMVMLGIGAFGVVLIRRQLPQRPLPTG</sequence>
<feature type="domain" description="GEVED" evidence="5">
    <location>
        <begin position="357"/>
        <end position="435"/>
    </location>
</feature>
<keyword evidence="1" id="KW-1133">Transmembrane helix</keyword>
<accession>A0A3M0GAZ3</accession>
<feature type="domain" description="SpaA-like prealbumin fold" evidence="3">
    <location>
        <begin position="1140"/>
        <end position="1212"/>
    </location>
</feature>
<dbReference type="Pfam" id="PF17802">
    <property type="entry name" value="SpaA"/>
    <property type="match status" value="1"/>
</dbReference>
<feature type="domain" description="DUF7927" evidence="6">
    <location>
        <begin position="714"/>
        <end position="836"/>
    </location>
</feature>
<evidence type="ECO:0000256" key="2">
    <source>
        <dbReference type="SAM" id="SignalP"/>
    </source>
</evidence>
<dbReference type="Pfam" id="PF18651">
    <property type="entry name" value="CshA_NR2"/>
    <property type="match status" value="1"/>
</dbReference>
<dbReference type="InterPro" id="IPR045474">
    <property type="entry name" value="GEVED"/>
</dbReference>